<accession>A0ABW3E523</accession>
<feature type="non-terminal residue" evidence="2">
    <location>
        <position position="1"/>
    </location>
</feature>
<dbReference type="PANTHER" id="PTHR14202">
    <property type="entry name" value="60 KDA RIBONUCLEOPROTEIN SSA/RO"/>
    <property type="match status" value="1"/>
</dbReference>
<dbReference type="Pfam" id="PF25045">
    <property type="entry name" value="vWA_Ro60"/>
    <property type="match status" value="1"/>
</dbReference>
<reference evidence="3" key="1">
    <citation type="journal article" date="2019" name="Int. J. Syst. Evol. Microbiol.">
        <title>The Global Catalogue of Microorganisms (GCM) 10K type strain sequencing project: providing services to taxonomists for standard genome sequencing and annotation.</title>
        <authorList>
            <consortium name="The Broad Institute Genomics Platform"/>
            <consortium name="The Broad Institute Genome Sequencing Center for Infectious Disease"/>
            <person name="Wu L."/>
            <person name="Ma J."/>
        </authorList>
    </citation>
    <scope>NUCLEOTIDE SEQUENCE [LARGE SCALE GENOMIC DNA]</scope>
    <source>
        <strain evidence="3">CCUG 62974</strain>
    </source>
</reference>
<dbReference type="InterPro" id="IPR036465">
    <property type="entry name" value="vWFA_dom_sf"/>
</dbReference>
<organism evidence="2 3">
    <name type="scientific">Streptosporangium algeriense</name>
    <dbReference type="NCBI Taxonomy" id="1682748"/>
    <lineage>
        <taxon>Bacteria</taxon>
        <taxon>Bacillati</taxon>
        <taxon>Actinomycetota</taxon>
        <taxon>Actinomycetes</taxon>
        <taxon>Streptosporangiales</taxon>
        <taxon>Streptosporangiaceae</taxon>
        <taxon>Streptosporangium</taxon>
    </lineage>
</organism>
<name>A0ABW3E523_9ACTN</name>
<dbReference type="Proteomes" id="UP001597024">
    <property type="component" value="Unassembled WGS sequence"/>
</dbReference>
<dbReference type="SUPFAM" id="SSF53300">
    <property type="entry name" value="vWA-like"/>
    <property type="match status" value="1"/>
</dbReference>
<dbReference type="InterPro" id="IPR040322">
    <property type="entry name" value="TROVE2"/>
</dbReference>
<keyword evidence="3" id="KW-1185">Reference proteome</keyword>
<evidence type="ECO:0000313" key="3">
    <source>
        <dbReference type="Proteomes" id="UP001597024"/>
    </source>
</evidence>
<dbReference type="PANTHER" id="PTHR14202:SF0">
    <property type="entry name" value="RNA-BINDING PROTEIN RO60"/>
    <property type="match status" value="1"/>
</dbReference>
<dbReference type="Gene3D" id="3.40.50.410">
    <property type="entry name" value="von Willebrand factor, type A domain"/>
    <property type="match status" value="1"/>
</dbReference>
<sequence length="199" mass="21182">GHSWTPVPAILDALEETYELAFGAVEPSGGRLLVAVDSSASMTWRNLTVGGSIVGTPYAVGCAMAVMLTRIERGNAHVIEVDTQVHASRITPRTNLREIASWRPSGGGTDLSLPFTWARERRLEADGFVVLTDDETWAGRSHASQAMAAYRRTVGPARVVVAAMDANGHTIADPQDPDVLNIAGFDASLPMVVGGFLRA</sequence>
<evidence type="ECO:0000313" key="2">
    <source>
        <dbReference type="EMBL" id="MFD0891255.1"/>
    </source>
</evidence>
<feature type="domain" description="RNA-binding protein RO60 vWA" evidence="1">
    <location>
        <begin position="31"/>
        <end position="196"/>
    </location>
</feature>
<dbReference type="InterPro" id="IPR056800">
    <property type="entry name" value="vWA_Ro60"/>
</dbReference>
<dbReference type="EMBL" id="JBHTHX010003030">
    <property type="protein sequence ID" value="MFD0891255.1"/>
    <property type="molecule type" value="Genomic_DNA"/>
</dbReference>
<comment type="caution">
    <text evidence="2">The sequence shown here is derived from an EMBL/GenBank/DDBJ whole genome shotgun (WGS) entry which is preliminary data.</text>
</comment>
<protein>
    <recommendedName>
        <fullName evidence="1">RNA-binding protein RO60 vWA domain-containing protein</fullName>
    </recommendedName>
</protein>
<proteinExistence type="predicted"/>
<evidence type="ECO:0000259" key="1">
    <source>
        <dbReference type="Pfam" id="PF25045"/>
    </source>
</evidence>
<gene>
    <name evidence="2" type="ORF">ACFQ08_42475</name>
</gene>